<sequence length="220" mass="24289">MKMLCKLPFLFHKYLITSTLLIGLVSPTEPILSIHRAGRTDILDEQTLSNNTFHSLTIPNVQVDKHDTEELVRNTTDVVEFSRTEASILALLSAGLVGMSGIFPLIILPKINGGFSSNTGTGSAQLQRLLSFAVGGLLGDVFLHLLPESWDQLKNSNQDGSHTHWPAVDNGLWVLIGLISFCLLEKLFPDDKTDLSNQHVNVQLTSETRCKSQHTNGFNR</sequence>
<feature type="chain" id="PRO_5003578474" description="Zinc transporter ZIP13" evidence="11">
    <location>
        <begin position="31"/>
        <end position="220"/>
    </location>
</feature>
<keyword evidence="13" id="KW-1185">Reference proteome</keyword>
<evidence type="ECO:0000256" key="8">
    <source>
        <dbReference type="ARBA" id="ARBA00042542"/>
    </source>
</evidence>
<reference evidence="13" key="1">
    <citation type="submission" date="2003-08" db="EMBL/GenBank/DDBJ databases">
        <authorList>
            <person name="Birren B."/>
            <person name="Nusbaum C."/>
            <person name="Abebe A."/>
            <person name="Abouelleil A."/>
            <person name="Adekoya E."/>
            <person name="Ait-zahra M."/>
            <person name="Allen N."/>
            <person name="Allen T."/>
            <person name="An P."/>
            <person name="Anderson M."/>
            <person name="Anderson S."/>
            <person name="Arachchi H."/>
            <person name="Armbruster J."/>
            <person name="Bachantsang P."/>
            <person name="Baldwin J."/>
            <person name="Barry A."/>
            <person name="Bayul T."/>
            <person name="Blitshsteyn B."/>
            <person name="Bloom T."/>
            <person name="Blye J."/>
            <person name="Boguslavskiy L."/>
            <person name="Borowsky M."/>
            <person name="Boukhgalter B."/>
            <person name="Brunache A."/>
            <person name="Butler J."/>
            <person name="Calixte N."/>
            <person name="Calvo S."/>
            <person name="Camarata J."/>
            <person name="Campo K."/>
            <person name="Chang J."/>
            <person name="Cheshatsang Y."/>
            <person name="Citroen M."/>
            <person name="Collymore A."/>
            <person name="Considine T."/>
            <person name="Cook A."/>
            <person name="Cooke P."/>
            <person name="Corum B."/>
            <person name="Cuomo C."/>
            <person name="David R."/>
            <person name="Dawoe T."/>
            <person name="Degray S."/>
            <person name="Dodge S."/>
            <person name="Dooley K."/>
            <person name="Dorje P."/>
            <person name="Dorjee K."/>
            <person name="Dorris L."/>
            <person name="Duffey N."/>
            <person name="Dupes A."/>
            <person name="Elkins T."/>
            <person name="Engels R."/>
            <person name="Erickson J."/>
            <person name="Farina A."/>
            <person name="Faro S."/>
            <person name="Ferreira P."/>
            <person name="Fischer H."/>
            <person name="Fitzgerald M."/>
            <person name="Foley K."/>
            <person name="Gage D."/>
            <person name="Galagan J."/>
            <person name="Gearin G."/>
            <person name="Gnerre S."/>
            <person name="Gnirke A."/>
            <person name="Goyette A."/>
            <person name="Graham J."/>
            <person name="Grandbois E."/>
            <person name="Gyaltsen K."/>
            <person name="Hafez N."/>
            <person name="Hagopian D."/>
            <person name="Hagos B."/>
            <person name="Hall J."/>
            <person name="Hatcher B."/>
            <person name="Heller A."/>
            <person name="Higgins H."/>
            <person name="Honan T."/>
            <person name="Horn A."/>
            <person name="Houde N."/>
            <person name="Hughes L."/>
            <person name="Hulme W."/>
            <person name="Husby E."/>
            <person name="Iliev I."/>
            <person name="Jaffe D."/>
            <person name="Jones C."/>
            <person name="Kamal M."/>
            <person name="Kamat A."/>
            <person name="Kamvysselis M."/>
            <person name="Karlsson E."/>
            <person name="Kells C."/>
            <person name="Kieu A."/>
            <person name="Kisner P."/>
            <person name="Kodira C."/>
            <person name="Kulbokas E."/>
            <person name="Labutti K."/>
            <person name="Lama D."/>
            <person name="Landers T."/>
            <person name="Leger J."/>
            <person name="Levine S."/>
            <person name="Lewis D."/>
            <person name="Lewis T."/>
            <person name="Lindblad-toh K."/>
            <person name="Liu X."/>
            <person name="Lokyitsang T."/>
            <person name="Lokyitsang Y."/>
            <person name="Lucien O."/>
            <person name="Lui A."/>
            <person name="Ma L.J."/>
            <person name="Mabbitt R."/>
            <person name="Macdonald J."/>
            <person name="Maclean C."/>
            <person name="Major J."/>
            <person name="Manning J."/>
            <person name="Marabella R."/>
            <person name="Maru K."/>
            <person name="Matthews C."/>
            <person name="Mauceli E."/>
            <person name="Mccarthy M."/>
            <person name="Mcdonough S."/>
            <person name="Mcghee T."/>
            <person name="Meldrim J."/>
            <person name="Meneus L."/>
            <person name="Mesirov J."/>
            <person name="Mihalev A."/>
            <person name="Mihova T."/>
            <person name="Mikkelsen T."/>
            <person name="Mlenga V."/>
            <person name="Moru K."/>
            <person name="Mozes J."/>
            <person name="Mulrain L."/>
            <person name="Munson G."/>
            <person name="Naylor J."/>
            <person name="Newes C."/>
            <person name="Nguyen C."/>
            <person name="Nguyen N."/>
            <person name="Nguyen T."/>
            <person name="Nicol R."/>
            <person name="Nielsen C."/>
            <person name="Nizzari M."/>
            <person name="Norbu C."/>
            <person name="Norbu N."/>
            <person name="O'donnell P."/>
            <person name="Okoawo O."/>
            <person name="O'leary S."/>
            <person name="Omotosho B."/>
            <person name="O'neill K."/>
            <person name="Osman S."/>
            <person name="Parker S."/>
            <person name="Perrin D."/>
            <person name="Phunkhang P."/>
            <person name="Piqani B."/>
            <person name="Purcell S."/>
            <person name="Rachupka T."/>
            <person name="Ramasamy U."/>
            <person name="Rameau R."/>
            <person name="Ray V."/>
            <person name="Raymond C."/>
            <person name="Retta R."/>
            <person name="Richardson S."/>
            <person name="Rise C."/>
            <person name="Rodriguez J."/>
            <person name="Rogers J."/>
            <person name="Rogov P."/>
            <person name="Rutman M."/>
            <person name="Schupbach R."/>
            <person name="Seaman C."/>
            <person name="Settipalli S."/>
            <person name="Sharpe T."/>
            <person name="Sheridan J."/>
            <person name="Sherpa N."/>
            <person name="Shi J."/>
            <person name="Smirnov S."/>
            <person name="Smith C."/>
            <person name="Sougnez C."/>
            <person name="Spencer B."/>
            <person name="Stalker J."/>
            <person name="Stange-thomann N."/>
            <person name="Stavropoulos S."/>
            <person name="Stetson K."/>
            <person name="Stone C."/>
            <person name="Stone S."/>
            <person name="Stubbs M."/>
            <person name="Talamas J."/>
            <person name="Tchuinga P."/>
            <person name="Tenzing P."/>
            <person name="Tesfaye S."/>
            <person name="Theodore J."/>
            <person name="Thoulutsang Y."/>
            <person name="Topham K."/>
            <person name="Towey S."/>
            <person name="Tsamla T."/>
            <person name="Tsomo N."/>
            <person name="Vallee D."/>
            <person name="Vassiliev H."/>
            <person name="Venkataraman V."/>
            <person name="Vinson J."/>
            <person name="Vo A."/>
            <person name="Wade C."/>
            <person name="Wang S."/>
            <person name="Wangchuk T."/>
            <person name="Wangdi T."/>
            <person name="Whittaker C."/>
            <person name="Wilkinson J."/>
            <person name="Wu Y."/>
            <person name="Wyman D."/>
            <person name="Yadav S."/>
            <person name="Yang S."/>
            <person name="Yang X."/>
            <person name="Yeager S."/>
            <person name="Yee E."/>
            <person name="Young G."/>
            <person name="Zainoun J."/>
            <person name="Zembeck L."/>
            <person name="Zimmer A."/>
            <person name="Zody M."/>
            <person name="Lander E."/>
        </authorList>
    </citation>
    <scope>NUCLEOTIDE SEQUENCE [LARGE SCALE GENOMIC DNA]</scope>
</reference>
<feature type="transmembrane region" description="Helical" evidence="10">
    <location>
        <begin position="129"/>
        <end position="147"/>
    </location>
</feature>
<proteinExistence type="predicted"/>
<reference evidence="12" key="2">
    <citation type="submission" date="2025-08" db="UniProtKB">
        <authorList>
            <consortium name="Ensembl"/>
        </authorList>
    </citation>
    <scope>IDENTIFICATION</scope>
</reference>
<dbReference type="GO" id="GO:0005385">
    <property type="term" value="F:zinc ion transmembrane transporter activity"/>
    <property type="evidence" value="ECO:0007669"/>
    <property type="project" value="TreeGrafter"/>
</dbReference>
<keyword evidence="4 10" id="KW-1133">Transmembrane helix</keyword>
<comment type="subcellular location">
    <subcellularLocation>
        <location evidence="1">Membrane</location>
        <topology evidence="1">Multi-pass membrane protein</topology>
    </subcellularLocation>
</comment>
<dbReference type="GO" id="GO:0006882">
    <property type="term" value="P:intracellular zinc ion homeostasis"/>
    <property type="evidence" value="ECO:0007669"/>
    <property type="project" value="TreeGrafter"/>
</dbReference>
<name>H2Z2P0_CIOSA</name>
<evidence type="ECO:0000256" key="9">
    <source>
        <dbReference type="ARBA" id="ARBA00042972"/>
    </source>
</evidence>
<accession>H2Z2P0</accession>
<reference evidence="12" key="3">
    <citation type="submission" date="2025-09" db="UniProtKB">
        <authorList>
            <consortium name="Ensembl"/>
        </authorList>
    </citation>
    <scope>IDENTIFICATION</scope>
</reference>
<keyword evidence="2 10" id="KW-0812">Transmembrane</keyword>
<keyword evidence="3" id="KW-0862">Zinc</keyword>
<evidence type="ECO:0000313" key="13">
    <source>
        <dbReference type="Proteomes" id="UP000007875"/>
    </source>
</evidence>
<dbReference type="Pfam" id="PF02535">
    <property type="entry name" value="Zip"/>
    <property type="match status" value="1"/>
</dbReference>
<keyword evidence="3" id="KW-0406">Ion transport</keyword>
<dbReference type="GO" id="GO:0016020">
    <property type="term" value="C:membrane"/>
    <property type="evidence" value="ECO:0007669"/>
    <property type="project" value="UniProtKB-SubCell"/>
</dbReference>
<dbReference type="PANTHER" id="PTHR16950:SF16">
    <property type="entry name" value="ZINC TRANSPORTER ZIP13"/>
    <property type="match status" value="1"/>
</dbReference>
<keyword evidence="3" id="KW-0813">Transport</keyword>
<evidence type="ECO:0000256" key="5">
    <source>
        <dbReference type="ARBA" id="ARBA00023136"/>
    </source>
</evidence>
<evidence type="ECO:0000313" key="12">
    <source>
        <dbReference type="Ensembl" id="ENSCSAVP00000011852.1"/>
    </source>
</evidence>
<feature type="transmembrane region" description="Helical" evidence="10">
    <location>
        <begin position="88"/>
        <end position="108"/>
    </location>
</feature>
<feature type="signal peptide" evidence="11">
    <location>
        <begin position="1"/>
        <end position="30"/>
    </location>
</feature>
<evidence type="ECO:0000256" key="10">
    <source>
        <dbReference type="SAM" id="Phobius"/>
    </source>
</evidence>
<evidence type="ECO:0000256" key="4">
    <source>
        <dbReference type="ARBA" id="ARBA00022989"/>
    </source>
</evidence>
<keyword evidence="3" id="KW-0864">Zinc transport</keyword>
<protein>
    <recommendedName>
        <fullName evidence="7">Zinc transporter ZIP13</fullName>
    </recommendedName>
    <alternativeName>
        <fullName evidence="8">Solute carrier family 39 member 13</fullName>
    </alternativeName>
    <alternativeName>
        <fullName evidence="9">Zrt- and Irt-like protein 13</fullName>
    </alternativeName>
</protein>
<dbReference type="Ensembl" id="ENSCSAVT00000011990.1">
    <property type="protein sequence ID" value="ENSCSAVP00000011852.1"/>
    <property type="gene ID" value="ENSCSAVG00000006955.1"/>
</dbReference>
<dbReference type="PANTHER" id="PTHR16950">
    <property type="entry name" value="ZINC TRANSPORTER SLC39A7 HISTIDINE-RICH MEMBRANE PROTEIN KE4"/>
    <property type="match status" value="1"/>
</dbReference>
<evidence type="ECO:0000256" key="6">
    <source>
        <dbReference type="ARBA" id="ARBA00034634"/>
    </source>
</evidence>
<evidence type="ECO:0000256" key="2">
    <source>
        <dbReference type="ARBA" id="ARBA00022692"/>
    </source>
</evidence>
<evidence type="ECO:0000256" key="11">
    <source>
        <dbReference type="SAM" id="SignalP"/>
    </source>
</evidence>
<feature type="transmembrane region" description="Helical" evidence="10">
    <location>
        <begin position="167"/>
        <end position="184"/>
    </location>
</feature>
<dbReference type="Proteomes" id="UP000007875">
    <property type="component" value="Unassembled WGS sequence"/>
</dbReference>
<keyword evidence="5 10" id="KW-0472">Membrane</keyword>
<evidence type="ECO:0000256" key="3">
    <source>
        <dbReference type="ARBA" id="ARBA00022906"/>
    </source>
</evidence>
<comment type="catalytic activity">
    <reaction evidence="6">
        <text>Zn(2+)(in) = Zn(2+)(out)</text>
        <dbReference type="Rhea" id="RHEA:29351"/>
        <dbReference type="ChEBI" id="CHEBI:29105"/>
    </reaction>
</comment>
<evidence type="ECO:0000256" key="7">
    <source>
        <dbReference type="ARBA" id="ARBA00040592"/>
    </source>
</evidence>
<organism evidence="12 13">
    <name type="scientific">Ciona savignyi</name>
    <name type="common">Pacific transparent sea squirt</name>
    <dbReference type="NCBI Taxonomy" id="51511"/>
    <lineage>
        <taxon>Eukaryota</taxon>
        <taxon>Metazoa</taxon>
        <taxon>Chordata</taxon>
        <taxon>Tunicata</taxon>
        <taxon>Ascidiacea</taxon>
        <taxon>Phlebobranchia</taxon>
        <taxon>Cionidae</taxon>
        <taxon>Ciona</taxon>
    </lineage>
</organism>
<dbReference type="InterPro" id="IPR003689">
    <property type="entry name" value="ZIP"/>
</dbReference>
<keyword evidence="11" id="KW-0732">Signal</keyword>
<evidence type="ECO:0000256" key="1">
    <source>
        <dbReference type="ARBA" id="ARBA00004141"/>
    </source>
</evidence>
<dbReference type="AlphaFoldDB" id="H2Z2P0"/>
<dbReference type="HOGENOM" id="CLU_1258645_0_0_1"/>
<dbReference type="GeneTree" id="ENSGT00940000157349"/>